<dbReference type="RefSeq" id="WP_188568705.1">
    <property type="nucleotide sequence ID" value="NZ_BMED01000006.1"/>
</dbReference>
<organism evidence="6 7">
    <name type="scientific">Undibacterium terreum</name>
    <dbReference type="NCBI Taxonomy" id="1224302"/>
    <lineage>
        <taxon>Bacteria</taxon>
        <taxon>Pseudomonadati</taxon>
        <taxon>Pseudomonadota</taxon>
        <taxon>Betaproteobacteria</taxon>
        <taxon>Burkholderiales</taxon>
        <taxon>Oxalobacteraceae</taxon>
        <taxon>Undibacterium</taxon>
    </lineage>
</organism>
<keyword evidence="2" id="KW-0238">DNA-binding</keyword>
<dbReference type="SUPFAM" id="SSF46785">
    <property type="entry name" value="Winged helix' DNA-binding domain"/>
    <property type="match status" value="1"/>
</dbReference>
<protein>
    <recommendedName>
        <fullName evidence="8">cAMP-binding domain of CRP or a regulatory subunit of cAMP-dependent protein kinases</fullName>
    </recommendedName>
</protein>
<evidence type="ECO:0000256" key="2">
    <source>
        <dbReference type="ARBA" id="ARBA00023125"/>
    </source>
</evidence>
<evidence type="ECO:0000259" key="4">
    <source>
        <dbReference type="PROSITE" id="PS50042"/>
    </source>
</evidence>
<dbReference type="InterPro" id="IPR000595">
    <property type="entry name" value="cNMP-bd_dom"/>
</dbReference>
<dbReference type="PANTHER" id="PTHR24567:SF74">
    <property type="entry name" value="HTH-TYPE TRANSCRIPTIONAL REGULATOR ARCR"/>
    <property type="match status" value="1"/>
</dbReference>
<evidence type="ECO:0000259" key="5">
    <source>
        <dbReference type="PROSITE" id="PS51063"/>
    </source>
</evidence>
<dbReference type="SMART" id="SM00100">
    <property type="entry name" value="cNMP"/>
    <property type="match status" value="1"/>
</dbReference>
<name>A0A916UZK8_9BURK</name>
<reference evidence="6" key="1">
    <citation type="journal article" date="2014" name="Int. J. Syst. Evol. Microbiol.">
        <title>Complete genome sequence of Corynebacterium casei LMG S-19264T (=DSM 44701T), isolated from a smear-ripened cheese.</title>
        <authorList>
            <consortium name="US DOE Joint Genome Institute (JGI-PGF)"/>
            <person name="Walter F."/>
            <person name="Albersmeier A."/>
            <person name="Kalinowski J."/>
            <person name="Ruckert C."/>
        </authorList>
    </citation>
    <scope>NUCLEOTIDE SEQUENCE</scope>
    <source>
        <strain evidence="6">CGMCC 1.10998</strain>
    </source>
</reference>
<feature type="domain" description="Cyclic nucleotide-binding" evidence="4">
    <location>
        <begin position="9"/>
        <end position="116"/>
    </location>
</feature>
<dbReference type="SMART" id="SM00419">
    <property type="entry name" value="HTH_CRP"/>
    <property type="match status" value="1"/>
</dbReference>
<keyword evidence="1" id="KW-0805">Transcription regulation</keyword>
<dbReference type="Proteomes" id="UP000637423">
    <property type="component" value="Unassembled WGS sequence"/>
</dbReference>
<reference evidence="6" key="2">
    <citation type="submission" date="2020-09" db="EMBL/GenBank/DDBJ databases">
        <authorList>
            <person name="Sun Q."/>
            <person name="Zhou Y."/>
        </authorList>
    </citation>
    <scope>NUCLEOTIDE SEQUENCE</scope>
    <source>
        <strain evidence="6">CGMCC 1.10998</strain>
    </source>
</reference>
<dbReference type="Pfam" id="PF00027">
    <property type="entry name" value="cNMP_binding"/>
    <property type="match status" value="1"/>
</dbReference>
<accession>A0A916UZK8</accession>
<feature type="domain" description="HTH crp-type" evidence="5">
    <location>
        <begin position="146"/>
        <end position="218"/>
    </location>
</feature>
<evidence type="ECO:0000313" key="6">
    <source>
        <dbReference type="EMBL" id="GGC95287.1"/>
    </source>
</evidence>
<evidence type="ECO:0000313" key="7">
    <source>
        <dbReference type="Proteomes" id="UP000637423"/>
    </source>
</evidence>
<dbReference type="PROSITE" id="PS50042">
    <property type="entry name" value="CNMP_BINDING_3"/>
    <property type="match status" value="1"/>
</dbReference>
<dbReference type="AlphaFoldDB" id="A0A916UZK8"/>
<dbReference type="Gene3D" id="1.10.10.10">
    <property type="entry name" value="Winged helix-like DNA-binding domain superfamily/Winged helix DNA-binding domain"/>
    <property type="match status" value="1"/>
</dbReference>
<dbReference type="EMBL" id="BMED01000006">
    <property type="protein sequence ID" value="GGC95287.1"/>
    <property type="molecule type" value="Genomic_DNA"/>
</dbReference>
<keyword evidence="3" id="KW-0804">Transcription</keyword>
<dbReference type="PROSITE" id="PS51063">
    <property type="entry name" value="HTH_CRP_2"/>
    <property type="match status" value="1"/>
</dbReference>
<dbReference type="Pfam" id="PF13545">
    <property type="entry name" value="HTH_Crp_2"/>
    <property type="match status" value="1"/>
</dbReference>
<dbReference type="InterPro" id="IPR050397">
    <property type="entry name" value="Env_Response_Regulators"/>
</dbReference>
<gene>
    <name evidence="6" type="ORF">GCM10011396_48310</name>
</gene>
<dbReference type="CDD" id="cd00038">
    <property type="entry name" value="CAP_ED"/>
    <property type="match status" value="1"/>
</dbReference>
<dbReference type="SUPFAM" id="SSF51206">
    <property type="entry name" value="cAMP-binding domain-like"/>
    <property type="match status" value="1"/>
</dbReference>
<keyword evidence="7" id="KW-1185">Reference proteome</keyword>
<dbReference type="InterPro" id="IPR014710">
    <property type="entry name" value="RmlC-like_jellyroll"/>
</dbReference>
<dbReference type="InterPro" id="IPR036388">
    <property type="entry name" value="WH-like_DNA-bd_sf"/>
</dbReference>
<evidence type="ECO:0000256" key="3">
    <source>
        <dbReference type="ARBA" id="ARBA00023163"/>
    </source>
</evidence>
<dbReference type="GO" id="GO:0005829">
    <property type="term" value="C:cytosol"/>
    <property type="evidence" value="ECO:0007669"/>
    <property type="project" value="TreeGrafter"/>
</dbReference>
<dbReference type="GO" id="GO:0003700">
    <property type="term" value="F:DNA-binding transcription factor activity"/>
    <property type="evidence" value="ECO:0007669"/>
    <property type="project" value="TreeGrafter"/>
</dbReference>
<evidence type="ECO:0000256" key="1">
    <source>
        <dbReference type="ARBA" id="ARBA00023015"/>
    </source>
</evidence>
<dbReference type="InterPro" id="IPR036390">
    <property type="entry name" value="WH_DNA-bd_sf"/>
</dbReference>
<sequence>MQVFFDNPWFASLPAEDAQALLDAGRILKLARGACIFRQGEVPADSAGTFFGVASGVVRLSMLHAGGNETILAIMEPGNWFGFTSQLNGLPRSHSTIAHTDVELLAVSAPAFQNLMQRLGFAQGMVRLLAGRLRLAYGMTADQALSSTRERVARRLAFLVNGDMALSTSRSNIIDTSQDTLAMMLGITRPTLNKELQWLASRGAIALHYGRIEIKDLQLLLANFD</sequence>
<dbReference type="PANTHER" id="PTHR24567">
    <property type="entry name" value="CRP FAMILY TRANSCRIPTIONAL REGULATORY PROTEIN"/>
    <property type="match status" value="1"/>
</dbReference>
<dbReference type="InterPro" id="IPR012318">
    <property type="entry name" value="HTH_CRP"/>
</dbReference>
<comment type="caution">
    <text evidence="6">The sequence shown here is derived from an EMBL/GenBank/DDBJ whole genome shotgun (WGS) entry which is preliminary data.</text>
</comment>
<proteinExistence type="predicted"/>
<dbReference type="Gene3D" id="2.60.120.10">
    <property type="entry name" value="Jelly Rolls"/>
    <property type="match status" value="1"/>
</dbReference>
<evidence type="ECO:0008006" key="8">
    <source>
        <dbReference type="Google" id="ProtNLM"/>
    </source>
</evidence>
<dbReference type="InterPro" id="IPR018490">
    <property type="entry name" value="cNMP-bd_dom_sf"/>
</dbReference>
<dbReference type="GO" id="GO:0003677">
    <property type="term" value="F:DNA binding"/>
    <property type="evidence" value="ECO:0007669"/>
    <property type="project" value="UniProtKB-KW"/>
</dbReference>